<proteinExistence type="predicted"/>
<dbReference type="AlphaFoldDB" id="A0A2T5UW73"/>
<evidence type="ECO:0000313" key="2">
    <source>
        <dbReference type="EMBL" id="PTW55732.1"/>
    </source>
</evidence>
<accession>A0A2T5UW73</accession>
<dbReference type="PANTHER" id="PTHR34203:SF15">
    <property type="entry name" value="SLL1173 PROTEIN"/>
    <property type="match status" value="1"/>
</dbReference>
<keyword evidence="2" id="KW-0808">Transferase</keyword>
<dbReference type="EMBL" id="QAYG01000012">
    <property type="protein sequence ID" value="PTW55732.1"/>
    <property type="molecule type" value="Genomic_DNA"/>
</dbReference>
<dbReference type="PANTHER" id="PTHR34203">
    <property type="entry name" value="METHYLTRANSFERASE, FKBM FAMILY PROTEIN"/>
    <property type="match status" value="1"/>
</dbReference>
<dbReference type="Pfam" id="PF05050">
    <property type="entry name" value="Methyltransf_21"/>
    <property type="match status" value="1"/>
</dbReference>
<evidence type="ECO:0000313" key="3">
    <source>
        <dbReference type="Proteomes" id="UP000244081"/>
    </source>
</evidence>
<dbReference type="GO" id="GO:0032259">
    <property type="term" value="P:methylation"/>
    <property type="evidence" value="ECO:0007669"/>
    <property type="project" value="UniProtKB-KW"/>
</dbReference>
<reference evidence="2 3" key="1">
    <citation type="submission" date="2018-04" db="EMBL/GenBank/DDBJ databases">
        <title>Genomic Encyclopedia of Archaeal and Bacterial Type Strains, Phase II (KMG-II): from individual species to whole genera.</title>
        <authorList>
            <person name="Goeker M."/>
        </authorList>
    </citation>
    <scope>NUCLEOTIDE SEQUENCE [LARGE SCALE GENOMIC DNA]</scope>
    <source>
        <strain evidence="2 3">DSM 23382</strain>
    </source>
</reference>
<evidence type="ECO:0000259" key="1">
    <source>
        <dbReference type="Pfam" id="PF05050"/>
    </source>
</evidence>
<name>A0A2T5UW73_9HYPH</name>
<dbReference type="InterPro" id="IPR052514">
    <property type="entry name" value="SAM-dependent_MTase"/>
</dbReference>
<dbReference type="InterPro" id="IPR006342">
    <property type="entry name" value="FkbM_mtfrase"/>
</dbReference>
<organism evidence="2 3">
    <name type="scientific">Breoghania corrubedonensis</name>
    <dbReference type="NCBI Taxonomy" id="665038"/>
    <lineage>
        <taxon>Bacteria</taxon>
        <taxon>Pseudomonadati</taxon>
        <taxon>Pseudomonadota</taxon>
        <taxon>Alphaproteobacteria</taxon>
        <taxon>Hyphomicrobiales</taxon>
        <taxon>Stappiaceae</taxon>
        <taxon>Breoghania</taxon>
    </lineage>
</organism>
<dbReference type="Proteomes" id="UP000244081">
    <property type="component" value="Unassembled WGS sequence"/>
</dbReference>
<protein>
    <submittedName>
        <fullName evidence="2">FkbM family methyltransferase</fullName>
    </submittedName>
</protein>
<dbReference type="NCBIfam" id="TIGR01444">
    <property type="entry name" value="fkbM_fam"/>
    <property type="match status" value="1"/>
</dbReference>
<dbReference type="Gene3D" id="3.40.50.150">
    <property type="entry name" value="Vaccinia Virus protein VP39"/>
    <property type="match status" value="1"/>
</dbReference>
<dbReference type="GO" id="GO:0008168">
    <property type="term" value="F:methyltransferase activity"/>
    <property type="evidence" value="ECO:0007669"/>
    <property type="project" value="UniProtKB-KW"/>
</dbReference>
<comment type="caution">
    <text evidence="2">The sequence shown here is derived from an EMBL/GenBank/DDBJ whole genome shotgun (WGS) entry which is preliminary data.</text>
</comment>
<dbReference type="SUPFAM" id="SSF53335">
    <property type="entry name" value="S-adenosyl-L-methionine-dependent methyltransferases"/>
    <property type="match status" value="1"/>
</dbReference>
<keyword evidence="3" id="KW-1185">Reference proteome</keyword>
<feature type="domain" description="Methyltransferase FkbM" evidence="1">
    <location>
        <begin position="96"/>
        <end position="256"/>
    </location>
</feature>
<keyword evidence="2" id="KW-0489">Methyltransferase</keyword>
<dbReference type="InterPro" id="IPR029063">
    <property type="entry name" value="SAM-dependent_MTases_sf"/>
</dbReference>
<sequence length="270" mass="30775">MKSSDIHILNNNSVAKRNDYHQTVERGDEMPDAFQRYKHKFPYFGFVDCKAGDVEFVMFSANDDVVAWEYFWTGTYEDEIVTEWLRMCQGADVILDVGAYTGCMAMIACGVNPACDVYCFEPMPRTVERLAINLKVNGLINRVKVFPVAASDERDEVVMNLPRPVDFLGTGNSIQKKPNVDVIAQCPVRAERIEDCFTLEEGRRISCVKVDVEGHELQALKGMETLIDKHRPECIIEVWPHEKADIEAFMGGYGYKPRQLRGLNWLYSQA</sequence>
<gene>
    <name evidence="2" type="ORF">C8N35_11257</name>
</gene>